<evidence type="ECO:0000256" key="2">
    <source>
        <dbReference type="ARBA" id="ARBA00022801"/>
    </source>
</evidence>
<dbReference type="SUPFAM" id="SSF51120">
    <property type="entry name" value="beta-Roll"/>
    <property type="match status" value="1"/>
</dbReference>
<dbReference type="InterPro" id="IPR001343">
    <property type="entry name" value="Hemolysn_Ca-bd"/>
</dbReference>
<evidence type="ECO:0000256" key="1">
    <source>
        <dbReference type="ARBA" id="ARBA00022723"/>
    </source>
</evidence>
<dbReference type="InterPro" id="IPR017850">
    <property type="entry name" value="Alkaline_phosphatase_core_sf"/>
</dbReference>
<accession>A0A840SJ22</accession>
<comment type="caution">
    <text evidence="4">The sequence shown here is derived from an EMBL/GenBank/DDBJ whole genome shotgun (WGS) entry which is preliminary data.</text>
</comment>
<protein>
    <submittedName>
        <fullName evidence="4">Arylsulfatase A-like enzyme</fullName>
    </submittedName>
</protein>
<dbReference type="PROSITE" id="PS00330">
    <property type="entry name" value="HEMOLYSIN_CALCIUM"/>
    <property type="match status" value="1"/>
</dbReference>
<dbReference type="Pfam" id="PF00353">
    <property type="entry name" value="HemolysinCabind"/>
    <property type="match status" value="3"/>
</dbReference>
<keyword evidence="5" id="KW-1185">Reference proteome</keyword>
<proteinExistence type="predicted"/>
<dbReference type="EMBL" id="JACHFM010000001">
    <property type="protein sequence ID" value="MBB5220944.1"/>
    <property type="molecule type" value="Genomic_DNA"/>
</dbReference>
<dbReference type="Gene3D" id="3.40.720.10">
    <property type="entry name" value="Alkaline Phosphatase, subunit A"/>
    <property type="match status" value="1"/>
</dbReference>
<dbReference type="InterPro" id="IPR018511">
    <property type="entry name" value="Hemolysin-typ_Ca-bd_CS"/>
</dbReference>
<dbReference type="SUPFAM" id="SSF53649">
    <property type="entry name" value="Alkaline phosphatase-like"/>
    <property type="match status" value="1"/>
</dbReference>
<dbReference type="Pfam" id="PF00884">
    <property type="entry name" value="Sulfatase"/>
    <property type="match status" value="1"/>
</dbReference>
<keyword evidence="1" id="KW-0479">Metal-binding</keyword>
<evidence type="ECO:0000313" key="4">
    <source>
        <dbReference type="EMBL" id="MBB5220944.1"/>
    </source>
</evidence>
<dbReference type="Proteomes" id="UP000549457">
    <property type="component" value="Unassembled WGS sequence"/>
</dbReference>
<dbReference type="GO" id="GO:0008484">
    <property type="term" value="F:sulfuric ester hydrolase activity"/>
    <property type="evidence" value="ECO:0007669"/>
    <property type="project" value="TreeGrafter"/>
</dbReference>
<evidence type="ECO:0000313" key="5">
    <source>
        <dbReference type="Proteomes" id="UP000549457"/>
    </source>
</evidence>
<dbReference type="Gene3D" id="2.150.10.10">
    <property type="entry name" value="Serralysin-like metalloprotease, C-terminal"/>
    <property type="match status" value="2"/>
</dbReference>
<dbReference type="PRINTS" id="PR00313">
    <property type="entry name" value="CABNDNGRPT"/>
</dbReference>
<name>A0A840SJ22_9RHOB</name>
<dbReference type="PANTHER" id="PTHR45953:SF1">
    <property type="entry name" value="IDURONATE 2-SULFATASE"/>
    <property type="match status" value="1"/>
</dbReference>
<organism evidence="4 5">
    <name type="scientific">Amaricoccus macauensis</name>
    <dbReference type="NCBI Taxonomy" id="57001"/>
    <lineage>
        <taxon>Bacteria</taxon>
        <taxon>Pseudomonadati</taxon>
        <taxon>Pseudomonadota</taxon>
        <taxon>Alphaproteobacteria</taxon>
        <taxon>Rhodobacterales</taxon>
        <taxon>Paracoccaceae</taxon>
        <taxon>Amaricoccus</taxon>
    </lineage>
</organism>
<dbReference type="RefSeq" id="WP_184147364.1">
    <property type="nucleotide sequence ID" value="NZ_JACHFM010000001.1"/>
</dbReference>
<dbReference type="PANTHER" id="PTHR45953">
    <property type="entry name" value="IDURONATE 2-SULFATASE"/>
    <property type="match status" value="1"/>
</dbReference>
<dbReference type="GO" id="GO:0005615">
    <property type="term" value="C:extracellular space"/>
    <property type="evidence" value="ECO:0007669"/>
    <property type="project" value="InterPro"/>
</dbReference>
<dbReference type="AlphaFoldDB" id="A0A840SJ22"/>
<feature type="domain" description="Sulfatase N-terminal" evidence="3">
    <location>
        <begin position="4"/>
        <end position="350"/>
    </location>
</feature>
<dbReference type="GO" id="GO:0005509">
    <property type="term" value="F:calcium ion binding"/>
    <property type="evidence" value="ECO:0007669"/>
    <property type="project" value="InterPro"/>
</dbReference>
<dbReference type="GO" id="GO:0005737">
    <property type="term" value="C:cytoplasm"/>
    <property type="evidence" value="ECO:0007669"/>
    <property type="project" value="TreeGrafter"/>
</dbReference>
<keyword evidence="2" id="KW-0378">Hydrolase</keyword>
<dbReference type="InterPro" id="IPR011049">
    <property type="entry name" value="Serralysin-like_metalloprot_C"/>
</dbReference>
<sequence length="756" mass="81580">MPAKNVVMFTIDDMRSVEDWGNFASMVRTPNIDQLMNDGTTFDRAIAQVPLCNPSRSSVFTGVQPTSTGILDNDTHWYERASAADTLPAVLREAGAYVAMYGKNFHDDPISPANQKILFDDFFYPAVPQNNNQIIRDDVYHAGPFLSGRYGGPDNLRDAQTANKAVDFLTNKAGGLDQPFYLGVGISRPHLDWVVPGEFWDMYDQGAIRAALEKSLSDGTILPAIDEYFDVPPMTRPATVANTIAQNMDLWTDYIHGYLASVSYADSKIGQVLDALEADPALAADTSIVLWSDNGFHLGDQSRWQKTTPWRTATEVPMVIVEPDGVGGRHAGSVVNLVDLYPTVLDLMGIDKPDGLRLDGTSLVPLARHPNQEWFDATAGKGMGLTFIGGSVSLRATVPGYGDVRYTVYPDGRKELYDISRDPYEHTNRLDMNTGEGETVRDNRMHRKMVSLLEDRMEAVGLHLSEHGERINGNARDEMFISSTRAEGDVFAGRNGDDTYILYADAQVIERAGGGNDILYIMDRQLERTYDLPANIEMVKVISNFTGNARANWISGSDPSGTLRGLGGDDTLRAGTGNGGYTLDGGRGNDKLDGANGPDIMRGGVGNDVMGGSGGNDTLSGGAGNDILRAGEGRDVLWGGRGADLLVGNEGRDTFVFRSEAESPASGSDTIQGFDAPGASNGDLIDVSAIDADSTTPGNQSFNFGGTGVGDLRVVDQGRFSIVLANTDNDPAPDLRIVIQDHGIRAGDYTAEDFIL</sequence>
<evidence type="ECO:0000259" key="3">
    <source>
        <dbReference type="Pfam" id="PF00884"/>
    </source>
</evidence>
<dbReference type="InterPro" id="IPR000917">
    <property type="entry name" value="Sulfatase_N"/>
</dbReference>
<reference evidence="4 5" key="1">
    <citation type="submission" date="2020-08" db="EMBL/GenBank/DDBJ databases">
        <title>Genomic Encyclopedia of Type Strains, Phase IV (KMG-IV): sequencing the most valuable type-strain genomes for metagenomic binning, comparative biology and taxonomic classification.</title>
        <authorList>
            <person name="Goeker M."/>
        </authorList>
    </citation>
    <scope>NUCLEOTIDE SEQUENCE [LARGE SCALE GENOMIC DNA]</scope>
    <source>
        <strain evidence="4 5">DSM 101730</strain>
    </source>
</reference>
<gene>
    <name evidence="4" type="ORF">HNP73_000865</name>
</gene>